<reference evidence="2 3" key="1">
    <citation type="submission" date="2018-03" db="EMBL/GenBank/DDBJ databases">
        <title>Aquarubrobacter algicola gen. nov., sp. nov., a novel actinobacterium isolated from shallow eutrophic lake during the end of cyanobacterial harmful algal blooms.</title>
        <authorList>
            <person name="Chun S.J."/>
        </authorList>
    </citation>
    <scope>NUCLEOTIDE SEQUENCE [LARGE SCALE GENOMIC DNA]</scope>
    <source>
        <strain evidence="2 3">Seoho-28</strain>
    </source>
</reference>
<feature type="region of interest" description="Disordered" evidence="1">
    <location>
        <begin position="48"/>
        <end position="78"/>
    </location>
</feature>
<feature type="compositionally biased region" description="Polar residues" evidence="1">
    <location>
        <begin position="8"/>
        <end position="17"/>
    </location>
</feature>
<dbReference type="SUPFAM" id="SSF56784">
    <property type="entry name" value="HAD-like"/>
    <property type="match status" value="1"/>
</dbReference>
<feature type="compositionally biased region" description="Basic residues" evidence="1">
    <location>
        <begin position="58"/>
        <end position="69"/>
    </location>
</feature>
<dbReference type="Pfam" id="PF00702">
    <property type="entry name" value="Hydrolase"/>
    <property type="match status" value="1"/>
</dbReference>
<feature type="region of interest" description="Disordered" evidence="1">
    <location>
        <begin position="1"/>
        <end position="25"/>
    </location>
</feature>
<dbReference type="CDD" id="cd02603">
    <property type="entry name" value="HAD_sEH-N_like"/>
    <property type="match status" value="1"/>
</dbReference>
<dbReference type="Gene3D" id="3.40.50.1000">
    <property type="entry name" value="HAD superfamily/HAD-like"/>
    <property type="match status" value="1"/>
</dbReference>
<dbReference type="Proteomes" id="UP000240739">
    <property type="component" value="Unassembled WGS sequence"/>
</dbReference>
<organism evidence="2 3">
    <name type="scientific">Paraconexibacter algicola</name>
    <dbReference type="NCBI Taxonomy" id="2133960"/>
    <lineage>
        <taxon>Bacteria</taxon>
        <taxon>Bacillati</taxon>
        <taxon>Actinomycetota</taxon>
        <taxon>Thermoleophilia</taxon>
        <taxon>Solirubrobacterales</taxon>
        <taxon>Paraconexibacteraceae</taxon>
        <taxon>Paraconexibacter</taxon>
    </lineage>
</organism>
<protein>
    <submittedName>
        <fullName evidence="2">Haloacid dehalogenase</fullName>
    </submittedName>
</protein>
<dbReference type="AlphaFoldDB" id="A0A2T4UJU4"/>
<dbReference type="InterPro" id="IPR052898">
    <property type="entry name" value="ACAD10-like"/>
</dbReference>
<evidence type="ECO:0000256" key="1">
    <source>
        <dbReference type="SAM" id="MobiDB-lite"/>
    </source>
</evidence>
<accession>A0A2T4UJU4</accession>
<dbReference type="PANTHER" id="PTHR47829">
    <property type="entry name" value="HYDROLASE, PUTATIVE (AFU_ORTHOLOGUE AFUA_1G12880)-RELATED"/>
    <property type="match status" value="1"/>
</dbReference>
<dbReference type="InterPro" id="IPR036412">
    <property type="entry name" value="HAD-like_sf"/>
</dbReference>
<proteinExistence type="predicted"/>
<sequence length="280" mass="29641">MTAWGESSHATGPSTGSGRVKTARPAPIVLNSSAVAIRAPPRRVTEADALRVPAAMHPRGRTGRARRSVPGRATDGPYDAPMRPTALLLDYAGVMTEDMWASVGGFCVHHGIAPERLAGAYRPGADFYELSVELECGRVSVEDFEPRLAAVLGLDDHTDLVQRLVGGLGVEPRMLEVVAAARAAGVRTVLLSNSWGEAMYAPEVRALCDAEVLSGRVGIRKPSPEIYAMAVEAAGVAASDCVFVDDQEVNLPPARALGITAVHHTDADATVAELRRLLHL</sequence>
<dbReference type="InterPro" id="IPR023214">
    <property type="entry name" value="HAD_sf"/>
</dbReference>
<comment type="caution">
    <text evidence="2">The sequence shown here is derived from an EMBL/GenBank/DDBJ whole genome shotgun (WGS) entry which is preliminary data.</text>
</comment>
<dbReference type="PANTHER" id="PTHR47829:SF1">
    <property type="entry name" value="HAD FAMILY PHOSPHATASE"/>
    <property type="match status" value="1"/>
</dbReference>
<evidence type="ECO:0000313" key="3">
    <source>
        <dbReference type="Proteomes" id="UP000240739"/>
    </source>
</evidence>
<keyword evidence="3" id="KW-1185">Reference proteome</keyword>
<dbReference type="NCBIfam" id="TIGR01509">
    <property type="entry name" value="HAD-SF-IA-v3"/>
    <property type="match status" value="1"/>
</dbReference>
<dbReference type="Gene3D" id="1.10.150.240">
    <property type="entry name" value="Putative phosphatase, domain 2"/>
    <property type="match status" value="1"/>
</dbReference>
<dbReference type="EMBL" id="PYYB01000001">
    <property type="protein sequence ID" value="PTL59534.1"/>
    <property type="molecule type" value="Genomic_DNA"/>
</dbReference>
<gene>
    <name evidence="2" type="ORF">C7Y72_07665</name>
</gene>
<name>A0A2T4UJU4_9ACTN</name>
<dbReference type="InterPro" id="IPR023198">
    <property type="entry name" value="PGP-like_dom2"/>
</dbReference>
<dbReference type="InterPro" id="IPR006439">
    <property type="entry name" value="HAD-SF_hydro_IA"/>
</dbReference>
<evidence type="ECO:0000313" key="2">
    <source>
        <dbReference type="EMBL" id="PTL59534.1"/>
    </source>
</evidence>